<name>A0A9W4WI06_9PEZI</name>
<comment type="caution">
    <text evidence="1">The sequence shown here is derived from an EMBL/GenBank/DDBJ whole genome shotgun (WGS) entry which is preliminary data.</text>
</comment>
<proteinExistence type="predicted"/>
<dbReference type="Proteomes" id="UP001152533">
    <property type="component" value="Unassembled WGS sequence"/>
</dbReference>
<keyword evidence="2" id="KW-1185">Reference proteome</keyword>
<sequence>MSADRKFPRFLHIPTELRVAVLGLCDNGTMQNVARASRQLREDVPSALPTKIIRLLMEMRRLDKMYLDIINFDPSQNGKFQSQLSKNMFSTSLRTLWIQADDQIVAGVLGVLQKNTLEAFGTSGLQT</sequence>
<gene>
    <name evidence="1" type="ORF">CGXH109_LOCUS123132</name>
</gene>
<protein>
    <recommendedName>
        <fullName evidence="3">F-box domain-containing protein</fullName>
    </recommendedName>
</protein>
<evidence type="ECO:0000313" key="1">
    <source>
        <dbReference type="EMBL" id="CAI0653024.1"/>
    </source>
</evidence>
<dbReference type="EMBL" id="CAMGZC010001517">
    <property type="protein sequence ID" value="CAI0653024.1"/>
    <property type="molecule type" value="Genomic_DNA"/>
</dbReference>
<reference evidence="1" key="1">
    <citation type="submission" date="2022-08" db="EMBL/GenBank/DDBJ databases">
        <authorList>
            <person name="Giroux E."/>
            <person name="Giroux E."/>
        </authorList>
    </citation>
    <scope>NUCLEOTIDE SEQUENCE</scope>
    <source>
        <strain evidence="1">H1091258</strain>
    </source>
</reference>
<organism evidence="1 2">
    <name type="scientific">Colletotrichum noveboracense</name>
    <dbReference type="NCBI Taxonomy" id="2664923"/>
    <lineage>
        <taxon>Eukaryota</taxon>
        <taxon>Fungi</taxon>
        <taxon>Dikarya</taxon>
        <taxon>Ascomycota</taxon>
        <taxon>Pezizomycotina</taxon>
        <taxon>Sordariomycetes</taxon>
        <taxon>Hypocreomycetidae</taxon>
        <taxon>Glomerellales</taxon>
        <taxon>Glomerellaceae</taxon>
        <taxon>Colletotrichum</taxon>
        <taxon>Colletotrichum gloeosporioides species complex</taxon>
    </lineage>
</organism>
<dbReference type="AlphaFoldDB" id="A0A9W4WI06"/>
<evidence type="ECO:0000313" key="2">
    <source>
        <dbReference type="Proteomes" id="UP001152533"/>
    </source>
</evidence>
<evidence type="ECO:0008006" key="3">
    <source>
        <dbReference type="Google" id="ProtNLM"/>
    </source>
</evidence>
<accession>A0A9W4WI06</accession>